<evidence type="ECO:0000313" key="2">
    <source>
        <dbReference type="Proteomes" id="UP000490060"/>
    </source>
</evidence>
<evidence type="ECO:0000313" key="1">
    <source>
        <dbReference type="EMBL" id="SOU89460.1"/>
    </source>
</evidence>
<gene>
    <name evidence="1" type="ORF">TNO010_400035</name>
</gene>
<organism evidence="1 2">
    <name type="scientific">Tenacibaculum finnmarkense genomovar ulcerans</name>
    <dbReference type="NCBI Taxonomy" id="2781388"/>
    <lineage>
        <taxon>Bacteria</taxon>
        <taxon>Pseudomonadati</taxon>
        <taxon>Bacteroidota</taxon>
        <taxon>Flavobacteriia</taxon>
        <taxon>Flavobacteriales</taxon>
        <taxon>Flavobacteriaceae</taxon>
        <taxon>Tenacibaculum</taxon>
        <taxon>Tenacibaculum finnmarkense</taxon>
    </lineage>
</organism>
<reference evidence="1 2" key="1">
    <citation type="submission" date="2017-11" db="EMBL/GenBank/DDBJ databases">
        <authorList>
            <person name="Duchaud E."/>
        </authorList>
    </citation>
    <scope>NUCLEOTIDE SEQUENCE [LARGE SCALE GENOMIC DNA]</scope>
    <source>
        <strain evidence="1 2">TNO010</strain>
    </source>
</reference>
<sequence length="99" mass="11945">MEIISEKLLGIEVRVILLIKSDTWLKGMYRGNTFIGMYWDFKEDDVSLLFQAGNKLFPKNLKDWEAYEKIYSNRVDYFPRKLKDHFCLPTDKLEQYRAR</sequence>
<dbReference type="AlphaFoldDB" id="A0A2I2MBN9"/>
<accession>A0A2I2MBN9</accession>
<protein>
    <submittedName>
        <fullName evidence="1">Uncharacterized protein</fullName>
    </submittedName>
</protein>
<dbReference type="EMBL" id="OENE01000035">
    <property type="protein sequence ID" value="SOU89460.1"/>
    <property type="molecule type" value="Genomic_DNA"/>
</dbReference>
<dbReference type="RefSeq" id="WP_172505700.1">
    <property type="nucleotide sequence ID" value="NZ_JAJHTM010000018.1"/>
</dbReference>
<dbReference type="Proteomes" id="UP000490060">
    <property type="component" value="Unassembled WGS sequence"/>
</dbReference>
<name>A0A2I2MBN9_9FLAO</name>
<proteinExistence type="predicted"/>